<dbReference type="AlphaFoldDB" id="A0A2P2E4B1"/>
<comment type="caution">
    <text evidence="1">The sequence shown here is derived from an EMBL/GenBank/DDBJ whole genome shotgun (WGS) entry which is preliminary data.</text>
</comment>
<dbReference type="InterPro" id="IPR058232">
    <property type="entry name" value="Lsa36-like"/>
</dbReference>
<sequence length="324" mass="36298">MGEECSKISSEVFLAGFLVDPLLERVYTNDFLSAMGQSAVLQNINSSMIGGTPLLKRRVGLGYSAARSRFTREYVVEGTELRELPNLGVASSPNLSYGLPLFHFFPDSPFLSKVSVQFHFFPYALSETNIPFLKIRNTEVGGKVWNAGISLRYFPGANLSADSDTPFQGFSFGLGLYHTNQEVSLYAYDRRPTQFNLDGDRRRWIGINDLRYDSRILSVSTDIRYTLSFENLSLYAGLGGVYNSGKIRIEANRYAAISLASNRDDFSSAPSFVGLNLRTDFALNKAFLYGTLGLQYKWSDFGIGLEYLRNQTTESANVAVHYYF</sequence>
<dbReference type="EMBL" id="BFBB01000008">
    <property type="protein sequence ID" value="GBF51719.1"/>
    <property type="molecule type" value="Genomic_DNA"/>
</dbReference>
<gene>
    <name evidence="1" type="ORF">LPTSP4_32570</name>
</gene>
<proteinExistence type="predicted"/>
<dbReference type="NCBIfam" id="NF047512">
    <property type="entry name" value="LIC_11975_fam"/>
    <property type="match status" value="1"/>
</dbReference>
<reference evidence="1 2" key="1">
    <citation type="submission" date="2018-02" db="EMBL/GenBank/DDBJ databases">
        <title>Novel Leptospira species isolated from soil and water in Japan.</title>
        <authorList>
            <person name="Nakao R."/>
            <person name="Masuzawa T."/>
        </authorList>
    </citation>
    <scope>NUCLEOTIDE SEQUENCE [LARGE SCALE GENOMIC DNA]</scope>
    <source>
        <strain evidence="1 2">YH101</strain>
    </source>
</reference>
<evidence type="ECO:0000313" key="2">
    <source>
        <dbReference type="Proteomes" id="UP000245133"/>
    </source>
</evidence>
<dbReference type="Proteomes" id="UP000245133">
    <property type="component" value="Unassembled WGS sequence"/>
</dbReference>
<protein>
    <submittedName>
        <fullName evidence="1">Uncharacterized protein</fullName>
    </submittedName>
</protein>
<accession>A0A2P2E4B1</accession>
<keyword evidence="2" id="KW-1185">Reference proteome</keyword>
<name>A0A2P2E4B1_9LEPT</name>
<organism evidence="1 2">
    <name type="scientific">Leptospira ryugenii</name>
    <dbReference type="NCBI Taxonomy" id="1917863"/>
    <lineage>
        <taxon>Bacteria</taxon>
        <taxon>Pseudomonadati</taxon>
        <taxon>Spirochaetota</taxon>
        <taxon>Spirochaetia</taxon>
        <taxon>Leptospirales</taxon>
        <taxon>Leptospiraceae</taxon>
        <taxon>Leptospira</taxon>
    </lineage>
</organism>
<evidence type="ECO:0000313" key="1">
    <source>
        <dbReference type="EMBL" id="GBF51719.1"/>
    </source>
</evidence>